<evidence type="ECO:0000313" key="2">
    <source>
        <dbReference type="EMBL" id="SDJ85036.1"/>
    </source>
</evidence>
<evidence type="ECO:0000256" key="1">
    <source>
        <dbReference type="SAM" id="Phobius"/>
    </source>
</evidence>
<dbReference type="STRING" id="393762.SAMN05660472_00105"/>
<keyword evidence="1" id="KW-0812">Transmembrane</keyword>
<protein>
    <submittedName>
        <fullName evidence="2">Uncharacterized protein</fullName>
    </submittedName>
</protein>
<accession>A0A1G8X3Z5</accession>
<gene>
    <name evidence="2" type="ORF">SAMN05660472_00105</name>
</gene>
<proteinExistence type="predicted"/>
<dbReference type="Proteomes" id="UP000198718">
    <property type="component" value="Unassembled WGS sequence"/>
</dbReference>
<feature type="transmembrane region" description="Helical" evidence="1">
    <location>
        <begin position="55"/>
        <end position="75"/>
    </location>
</feature>
<organism evidence="2 3">
    <name type="scientific">Natronincola ferrireducens</name>
    <dbReference type="NCBI Taxonomy" id="393762"/>
    <lineage>
        <taxon>Bacteria</taxon>
        <taxon>Bacillati</taxon>
        <taxon>Bacillota</taxon>
        <taxon>Clostridia</taxon>
        <taxon>Peptostreptococcales</taxon>
        <taxon>Natronincolaceae</taxon>
        <taxon>Natronincola</taxon>
    </lineage>
</organism>
<keyword evidence="1" id="KW-1133">Transmembrane helix</keyword>
<keyword evidence="1" id="KW-0472">Membrane</keyword>
<dbReference type="EMBL" id="FNFP01000001">
    <property type="protein sequence ID" value="SDJ85036.1"/>
    <property type="molecule type" value="Genomic_DNA"/>
</dbReference>
<dbReference type="AlphaFoldDB" id="A0A1G8X3Z5"/>
<evidence type="ECO:0000313" key="3">
    <source>
        <dbReference type="Proteomes" id="UP000198718"/>
    </source>
</evidence>
<reference evidence="2 3" key="1">
    <citation type="submission" date="2016-10" db="EMBL/GenBank/DDBJ databases">
        <authorList>
            <person name="de Groot N.N."/>
        </authorList>
    </citation>
    <scope>NUCLEOTIDE SEQUENCE [LARGE SCALE GENOMIC DNA]</scope>
    <source>
        <strain evidence="2 3">DSM 18346</strain>
    </source>
</reference>
<keyword evidence="3" id="KW-1185">Reference proteome</keyword>
<feature type="transmembrane region" description="Helical" evidence="1">
    <location>
        <begin position="81"/>
        <end position="106"/>
    </location>
</feature>
<name>A0A1G8X3Z5_9FIRM</name>
<dbReference type="OrthoDB" id="2082278at2"/>
<sequence>MGKIKVFKDEGFDRMEKSTKENLEIKEMIEALETSLHQVAEAEGLQGEIHRAYRVPYPIPIKYNVLVGFILYMLYRNGLALGGWLLLGWFGWQICVNVVYFMLQLYRKMPEIARWKDKVNTNIEELEKTCIVPQKYWYSSALQHFIKYLKSGRAKTIQQCIEIYEED</sequence>